<keyword evidence="5" id="KW-0813">Transport</keyword>
<gene>
    <name evidence="18" type="primary">ctaD_6</name>
    <name evidence="18" type="ORF">GALL_276810</name>
</gene>
<feature type="transmembrane region" description="Helical" evidence="16">
    <location>
        <begin position="323"/>
        <end position="343"/>
    </location>
</feature>
<feature type="transmembrane region" description="Helical" evidence="16">
    <location>
        <begin position="355"/>
        <end position="379"/>
    </location>
</feature>
<feature type="transmembrane region" description="Helical" evidence="16">
    <location>
        <begin position="432"/>
        <end position="454"/>
    </location>
</feature>
<dbReference type="SUPFAM" id="SSF81442">
    <property type="entry name" value="Cytochrome c oxidase subunit I-like"/>
    <property type="match status" value="1"/>
</dbReference>
<feature type="domain" description="Cytochrome oxidase subunit I profile" evidence="17">
    <location>
        <begin position="28"/>
        <end position="533"/>
    </location>
</feature>
<keyword evidence="11" id="KW-0249">Electron transport</keyword>
<keyword evidence="8 16" id="KW-0812">Transmembrane</keyword>
<accession>A0A1J5RE55</accession>
<reference evidence="18" key="1">
    <citation type="submission" date="2016-10" db="EMBL/GenBank/DDBJ databases">
        <title>Sequence of Gallionella enrichment culture.</title>
        <authorList>
            <person name="Poehlein A."/>
            <person name="Muehling M."/>
            <person name="Daniel R."/>
        </authorList>
    </citation>
    <scope>NUCLEOTIDE SEQUENCE</scope>
</reference>
<sequence>MSAVLEPAHAPAHGADHAHDHPHGWRRWLFSTNHKDIGTMYLVFALSMLFVGGILAMGIRAELFEPGIQFLNPQLYLAFSTMHGIIMIFLSVMPALAGLANWMIPLQIGAPDMAFPRMNNLSFWLLVPAALLGVAAFFVPGGAPDVGWTLYAPLTIQQGMGMDLVIFAVHILGASSIMASINIIVTILNMRAPGMTLMKMPMFAWTWLITAYLLIAIMPVLAGAVTMTLTDRHFGTSFFNAAGGGDPVLYQHLLWFFGHPEVYVLILPSFGIMSTVVPTFSRKKLFGYSSMVYATASIAILSFIVWAHHMFTAGMPTFGQLFFMYATMLIAVPTGVKIFNWVATMWRGSMTFETPMLFAIGFIVLFLIGGFTGLVLALAPIDIQVHNTYYVVAHFHYTMAISVLFALFMAFYYWSPKWTGTLYNERAGQIHFWLSLIGANLTFFPQFFVGLGGMVRRYADYPVQFTDFNQISSIGSFIFGLAQAYFLFAVVLPVIRRRGEKAPQRPWEGAHGLEWEVPSPAPFHTFSSPPRLDETATKILHVE</sequence>
<evidence type="ECO:0000256" key="9">
    <source>
        <dbReference type="ARBA" id="ARBA00022723"/>
    </source>
</evidence>
<protein>
    <recommendedName>
        <fullName evidence="4">cytochrome-c oxidase</fullName>
        <ecNumber evidence="4">7.1.1.9</ecNumber>
    </recommendedName>
</protein>
<comment type="pathway">
    <text evidence="2">Energy metabolism; oxidative phosphorylation.</text>
</comment>
<evidence type="ECO:0000256" key="6">
    <source>
        <dbReference type="ARBA" id="ARBA00022617"/>
    </source>
</evidence>
<dbReference type="PANTHER" id="PTHR10422">
    <property type="entry name" value="CYTOCHROME C OXIDASE SUBUNIT 1"/>
    <property type="match status" value="1"/>
</dbReference>
<dbReference type="InterPro" id="IPR000883">
    <property type="entry name" value="Cyt_C_Oxase_1"/>
</dbReference>
<keyword evidence="10" id="KW-1278">Translocase</keyword>
<evidence type="ECO:0000256" key="8">
    <source>
        <dbReference type="ARBA" id="ARBA00022692"/>
    </source>
</evidence>
<keyword evidence="12 16" id="KW-1133">Transmembrane helix</keyword>
<feature type="transmembrane region" description="Helical" evidence="16">
    <location>
        <begin position="391"/>
        <end position="412"/>
    </location>
</feature>
<feature type="transmembrane region" description="Helical" evidence="16">
    <location>
        <begin position="164"/>
        <end position="190"/>
    </location>
</feature>
<keyword evidence="13" id="KW-0408">Iron</keyword>
<evidence type="ECO:0000256" key="3">
    <source>
        <dbReference type="ARBA" id="ARBA00009578"/>
    </source>
</evidence>
<evidence type="ECO:0000256" key="15">
    <source>
        <dbReference type="ARBA" id="ARBA00023136"/>
    </source>
</evidence>
<dbReference type="InterPro" id="IPR033944">
    <property type="entry name" value="Cyt_c_oxase_su1_dom"/>
</dbReference>
<dbReference type="UniPathway" id="UPA00705"/>
<feature type="transmembrane region" description="Helical" evidence="16">
    <location>
        <begin position="79"/>
        <end position="102"/>
    </location>
</feature>
<dbReference type="PROSITE" id="PS00077">
    <property type="entry name" value="COX1_CUB"/>
    <property type="match status" value="1"/>
</dbReference>
<evidence type="ECO:0000256" key="4">
    <source>
        <dbReference type="ARBA" id="ARBA00012949"/>
    </source>
</evidence>
<dbReference type="NCBIfam" id="TIGR02891">
    <property type="entry name" value="CtaD_CoxA"/>
    <property type="match status" value="1"/>
</dbReference>
<keyword evidence="15 16" id="KW-0472">Membrane</keyword>
<evidence type="ECO:0000256" key="10">
    <source>
        <dbReference type="ARBA" id="ARBA00022967"/>
    </source>
</evidence>
<evidence type="ECO:0000259" key="17">
    <source>
        <dbReference type="PROSITE" id="PS50855"/>
    </source>
</evidence>
<dbReference type="GO" id="GO:0006119">
    <property type="term" value="P:oxidative phosphorylation"/>
    <property type="evidence" value="ECO:0007669"/>
    <property type="project" value="UniProtKB-UniPathway"/>
</dbReference>
<organism evidence="18">
    <name type="scientific">mine drainage metagenome</name>
    <dbReference type="NCBI Taxonomy" id="410659"/>
    <lineage>
        <taxon>unclassified sequences</taxon>
        <taxon>metagenomes</taxon>
        <taxon>ecological metagenomes</taxon>
    </lineage>
</organism>
<feature type="transmembrane region" description="Helical" evidence="16">
    <location>
        <begin position="123"/>
        <end position="144"/>
    </location>
</feature>
<keyword evidence="18" id="KW-0560">Oxidoreductase</keyword>
<dbReference type="GO" id="GO:0020037">
    <property type="term" value="F:heme binding"/>
    <property type="evidence" value="ECO:0007669"/>
    <property type="project" value="InterPro"/>
</dbReference>
<name>A0A1J5RE55_9ZZZZ</name>
<dbReference type="GO" id="GO:0004129">
    <property type="term" value="F:cytochrome-c oxidase activity"/>
    <property type="evidence" value="ECO:0007669"/>
    <property type="project" value="UniProtKB-EC"/>
</dbReference>
<dbReference type="PRINTS" id="PR01165">
    <property type="entry name" value="CYCOXIDASEI"/>
</dbReference>
<dbReference type="GO" id="GO:0046872">
    <property type="term" value="F:metal ion binding"/>
    <property type="evidence" value="ECO:0007669"/>
    <property type="project" value="UniProtKB-KW"/>
</dbReference>
<dbReference type="InterPro" id="IPR036927">
    <property type="entry name" value="Cyt_c_oxase-like_su1_sf"/>
</dbReference>
<dbReference type="GO" id="GO:0022904">
    <property type="term" value="P:respiratory electron transport chain"/>
    <property type="evidence" value="ECO:0007669"/>
    <property type="project" value="TreeGrafter"/>
</dbReference>
<dbReference type="GO" id="GO:0045277">
    <property type="term" value="C:respiratory chain complex IV"/>
    <property type="evidence" value="ECO:0007669"/>
    <property type="project" value="InterPro"/>
</dbReference>
<dbReference type="Pfam" id="PF00115">
    <property type="entry name" value="COX1"/>
    <property type="match status" value="1"/>
</dbReference>
<evidence type="ECO:0000256" key="2">
    <source>
        <dbReference type="ARBA" id="ARBA00004673"/>
    </source>
</evidence>
<dbReference type="InterPro" id="IPR023616">
    <property type="entry name" value="Cyt_c_oxase-like_su1_dom"/>
</dbReference>
<feature type="transmembrane region" description="Helical" evidence="16">
    <location>
        <begin position="474"/>
        <end position="495"/>
    </location>
</feature>
<comment type="subcellular location">
    <subcellularLocation>
        <location evidence="1">Membrane</location>
        <topology evidence="1">Multi-pass membrane protein</topology>
    </subcellularLocation>
</comment>
<feature type="transmembrane region" description="Helical" evidence="16">
    <location>
        <begin position="202"/>
        <end position="225"/>
    </location>
</feature>
<evidence type="ECO:0000313" key="18">
    <source>
        <dbReference type="EMBL" id="OIQ90396.1"/>
    </source>
</evidence>
<dbReference type="EMBL" id="MLJW01000293">
    <property type="protein sequence ID" value="OIQ90396.1"/>
    <property type="molecule type" value="Genomic_DNA"/>
</dbReference>
<evidence type="ECO:0000256" key="16">
    <source>
        <dbReference type="SAM" id="Phobius"/>
    </source>
</evidence>
<feature type="transmembrane region" description="Helical" evidence="16">
    <location>
        <begin position="292"/>
        <end position="311"/>
    </location>
</feature>
<evidence type="ECO:0000256" key="11">
    <source>
        <dbReference type="ARBA" id="ARBA00022982"/>
    </source>
</evidence>
<feature type="transmembrane region" description="Helical" evidence="16">
    <location>
        <begin position="262"/>
        <end position="280"/>
    </location>
</feature>
<dbReference type="Gene3D" id="1.20.210.10">
    <property type="entry name" value="Cytochrome c oxidase-like, subunit I domain"/>
    <property type="match status" value="1"/>
</dbReference>
<evidence type="ECO:0000256" key="14">
    <source>
        <dbReference type="ARBA" id="ARBA00023008"/>
    </source>
</evidence>
<feature type="transmembrane region" description="Helical" evidence="16">
    <location>
        <begin position="37"/>
        <end position="59"/>
    </location>
</feature>
<dbReference type="InterPro" id="IPR023615">
    <property type="entry name" value="Cyt_c_Oxase_su1_BS"/>
</dbReference>
<proteinExistence type="inferred from homology"/>
<evidence type="ECO:0000256" key="5">
    <source>
        <dbReference type="ARBA" id="ARBA00022448"/>
    </source>
</evidence>
<dbReference type="AlphaFoldDB" id="A0A1J5RE55"/>
<dbReference type="PANTHER" id="PTHR10422:SF18">
    <property type="entry name" value="CYTOCHROME C OXIDASE SUBUNIT 1"/>
    <property type="match status" value="1"/>
</dbReference>
<evidence type="ECO:0000256" key="12">
    <source>
        <dbReference type="ARBA" id="ARBA00022989"/>
    </source>
</evidence>
<dbReference type="GO" id="GO:0016491">
    <property type="term" value="F:oxidoreductase activity"/>
    <property type="evidence" value="ECO:0007669"/>
    <property type="project" value="UniProtKB-KW"/>
</dbReference>
<keyword evidence="9" id="KW-0479">Metal-binding</keyword>
<dbReference type="CDD" id="cd01663">
    <property type="entry name" value="Cyt_c_Oxidase_I"/>
    <property type="match status" value="1"/>
</dbReference>
<comment type="caution">
    <text evidence="18">The sequence shown here is derived from an EMBL/GenBank/DDBJ whole genome shotgun (WGS) entry which is preliminary data.</text>
</comment>
<evidence type="ECO:0000256" key="1">
    <source>
        <dbReference type="ARBA" id="ARBA00004141"/>
    </source>
</evidence>
<keyword evidence="6" id="KW-0349">Heme</keyword>
<evidence type="ECO:0000256" key="7">
    <source>
        <dbReference type="ARBA" id="ARBA00022660"/>
    </source>
</evidence>
<keyword evidence="14" id="KW-0186">Copper</keyword>
<evidence type="ECO:0000256" key="13">
    <source>
        <dbReference type="ARBA" id="ARBA00023004"/>
    </source>
</evidence>
<keyword evidence="7" id="KW-0679">Respiratory chain</keyword>
<dbReference type="EC" id="7.1.1.9" evidence="4"/>
<dbReference type="PROSITE" id="PS50855">
    <property type="entry name" value="COX1"/>
    <property type="match status" value="1"/>
</dbReference>
<dbReference type="GO" id="GO:0015990">
    <property type="term" value="P:electron transport coupled proton transport"/>
    <property type="evidence" value="ECO:0007669"/>
    <property type="project" value="InterPro"/>
</dbReference>
<dbReference type="FunFam" id="1.20.210.10:FF:000004">
    <property type="entry name" value="Cytochrome c oxidase subunit 1"/>
    <property type="match status" value="1"/>
</dbReference>
<comment type="similarity">
    <text evidence="3">Belongs to the heme-copper respiratory oxidase family.</text>
</comment>
<dbReference type="InterPro" id="IPR014241">
    <property type="entry name" value="Cyt_c_oxidase_su1_bac"/>
</dbReference>